<feature type="transmembrane region" description="Helical" evidence="1">
    <location>
        <begin position="175"/>
        <end position="194"/>
    </location>
</feature>
<sequence>MKYGGKERLRLAWRWLPVELLVIAMCGAIGLGLTRLMSKTVYQARFDIKVERRLSKRANDQQRQRQLKKDVKNVGQFSVMPHQGNVLVAANNYAYSHYGISQQIQDLGEAVTAAPVTNQPILRVTVTSSSRVVAQQNSKAFQDAIGNTLKPMSGYQVTLIPGKTKLNHNVMLKPMLKFFGVVGVSLALLSPYVVKYVRGEGRDGDA</sequence>
<keyword evidence="3" id="KW-1185">Reference proteome</keyword>
<keyword evidence="1" id="KW-0472">Membrane</keyword>
<proteinExistence type="predicted"/>
<dbReference type="AlphaFoldDB" id="A0A426D4I7"/>
<organism evidence="2 3">
    <name type="scientific">Lactiplantibacillus garii</name>
    <dbReference type="NCBI Taxonomy" id="2306423"/>
    <lineage>
        <taxon>Bacteria</taxon>
        <taxon>Bacillati</taxon>
        <taxon>Bacillota</taxon>
        <taxon>Bacilli</taxon>
        <taxon>Lactobacillales</taxon>
        <taxon>Lactobacillaceae</taxon>
        <taxon>Lactiplantibacillus</taxon>
    </lineage>
</organism>
<gene>
    <name evidence="2" type="ORF">D1831_12415</name>
</gene>
<name>A0A426D4I7_9LACO</name>
<dbReference type="Proteomes" id="UP000283633">
    <property type="component" value="Unassembled WGS sequence"/>
</dbReference>
<comment type="caution">
    <text evidence="2">The sequence shown here is derived from an EMBL/GenBank/DDBJ whole genome shotgun (WGS) entry which is preliminary data.</text>
</comment>
<keyword evidence="1" id="KW-0812">Transmembrane</keyword>
<reference evidence="2 3" key="1">
    <citation type="submission" date="2018-08" db="EMBL/GenBank/DDBJ databases">
        <title>Genome Lactobacillus garii FI11369.</title>
        <authorList>
            <person name="Diaz M."/>
            <person name="Narbad A."/>
        </authorList>
    </citation>
    <scope>NUCLEOTIDE SEQUENCE [LARGE SCALE GENOMIC DNA]</scope>
    <source>
        <strain evidence="2 3">FI11369</strain>
    </source>
</reference>
<evidence type="ECO:0000313" key="2">
    <source>
        <dbReference type="EMBL" id="RRK09474.1"/>
    </source>
</evidence>
<protein>
    <submittedName>
        <fullName evidence="2">Polysaccharide biosynthesis protein</fullName>
    </submittedName>
</protein>
<dbReference type="RefSeq" id="WP_125073205.1">
    <property type="nucleotide sequence ID" value="NZ_QWZQ01000053.1"/>
</dbReference>
<keyword evidence="1" id="KW-1133">Transmembrane helix</keyword>
<evidence type="ECO:0000256" key="1">
    <source>
        <dbReference type="SAM" id="Phobius"/>
    </source>
</evidence>
<feature type="transmembrane region" description="Helical" evidence="1">
    <location>
        <begin position="12"/>
        <end position="33"/>
    </location>
</feature>
<dbReference type="OrthoDB" id="2294644at2"/>
<evidence type="ECO:0000313" key="3">
    <source>
        <dbReference type="Proteomes" id="UP000283633"/>
    </source>
</evidence>
<accession>A0A426D4I7</accession>
<dbReference type="EMBL" id="QWZQ01000053">
    <property type="protein sequence ID" value="RRK09474.1"/>
    <property type="molecule type" value="Genomic_DNA"/>
</dbReference>